<evidence type="ECO:0000313" key="4">
    <source>
        <dbReference type="EMBL" id="KAB8070129.1"/>
    </source>
</evidence>
<evidence type="ECO:0000256" key="1">
    <source>
        <dbReference type="ARBA" id="ARBA00010209"/>
    </source>
</evidence>
<feature type="binding site" evidence="3">
    <location>
        <position position="243"/>
    </location>
    <ligand>
        <name>L-tryptophan</name>
        <dbReference type="ChEBI" id="CHEBI:57912"/>
    </ligand>
</feature>
<reference evidence="4 5" key="1">
    <citation type="submission" date="2019-04" db="EMBL/GenBank/DDBJ databases">
        <title>Friends and foes A comparative genomics study of 23 Aspergillus species from section Flavi.</title>
        <authorList>
            <consortium name="DOE Joint Genome Institute"/>
            <person name="Kjaerbolling I."/>
            <person name="Vesth T."/>
            <person name="Frisvad J.C."/>
            <person name="Nybo J.L."/>
            <person name="Theobald S."/>
            <person name="Kildgaard S."/>
            <person name="Isbrandt T."/>
            <person name="Kuo A."/>
            <person name="Sato A."/>
            <person name="Lyhne E.K."/>
            <person name="Kogle M.E."/>
            <person name="Wiebenga A."/>
            <person name="Kun R.S."/>
            <person name="Lubbers R.J."/>
            <person name="Makela M.R."/>
            <person name="Barry K."/>
            <person name="Chovatia M."/>
            <person name="Clum A."/>
            <person name="Daum C."/>
            <person name="Haridas S."/>
            <person name="He G."/>
            <person name="LaButti K."/>
            <person name="Lipzen A."/>
            <person name="Mondo S."/>
            <person name="Riley R."/>
            <person name="Salamov A."/>
            <person name="Simmons B.A."/>
            <person name="Magnuson J.K."/>
            <person name="Henrissat B."/>
            <person name="Mortensen U.H."/>
            <person name="Larsen T.O."/>
            <person name="Devries R.P."/>
            <person name="Grigoriev I.V."/>
            <person name="Machida M."/>
            <person name="Baker S.E."/>
            <person name="Andersen M.R."/>
        </authorList>
    </citation>
    <scope>NUCLEOTIDE SEQUENCE [LARGE SCALE GENOMIC DNA]</scope>
    <source>
        <strain evidence="4 5">CBS 151.66</strain>
    </source>
</reference>
<dbReference type="PANTHER" id="PTHR40627">
    <property type="entry name" value="INDOLE PRENYLTRANSFERASE TDIB-RELATED"/>
    <property type="match status" value="1"/>
</dbReference>
<dbReference type="Pfam" id="PF11991">
    <property type="entry name" value="Trp_DMAT"/>
    <property type="match status" value="1"/>
</dbReference>
<feature type="binding site" evidence="3">
    <location>
        <position position="190"/>
    </location>
    <ligand>
        <name>dimethylallyl diphosphate</name>
        <dbReference type="ChEBI" id="CHEBI:57623"/>
    </ligand>
</feature>
<name>A0A5N5WPB9_9EURO</name>
<organism evidence="4 5">
    <name type="scientific">Aspergillus leporis</name>
    <dbReference type="NCBI Taxonomy" id="41062"/>
    <lineage>
        <taxon>Eukaryota</taxon>
        <taxon>Fungi</taxon>
        <taxon>Dikarya</taxon>
        <taxon>Ascomycota</taxon>
        <taxon>Pezizomycotina</taxon>
        <taxon>Eurotiomycetes</taxon>
        <taxon>Eurotiomycetidae</taxon>
        <taxon>Eurotiales</taxon>
        <taxon>Aspergillaceae</taxon>
        <taxon>Aspergillus</taxon>
        <taxon>Aspergillus subgen. Circumdati</taxon>
    </lineage>
</organism>
<feature type="binding site" evidence="3">
    <location>
        <position position="258"/>
    </location>
    <ligand>
        <name>dimethylallyl diphosphate</name>
        <dbReference type="ChEBI" id="CHEBI:57623"/>
    </ligand>
</feature>
<sequence length="429" mass="49427">MRYEMPTITNIEPFQVLSKILDFPNDDQQDWWYSTGPMLAKMLQDAGYDIHAQYAHLCLHHKCVVPYLGPYPTNGKDRWMSILSRFGLPYELSLNCSKSIVRLAFEPIGPLSGTEQDPFNAQAIWGCLKKLARLNSAIDLQWFTQFKKHLVLNEDEAKLVRGRGLDKGQIKTQNKLGLDLKGGKFEVKMYMYPFLKSVATGVPIEQLMFNSVRKVDHDQKLAVPLSILEEYINSRREKTMSARLISCDLIDPSRSRIKIYVAEQSVDWEHLVDIWTLGHRRQDSVTMSGLQLLRELWDLLNIPEGPCHFRDGGYLELGSKINERLPLLANFTLHPNERYPAPQIYFHTFGISDVAVADAIATFCDRRGWTEMAESYKANLFSYYPDEDANELNYLQSLVSFSYRDKKGYLSVYLHTFEAGGWRKSWTLG</sequence>
<protein>
    <submittedName>
        <fullName evidence="4">Aromatic prenyltransferase</fullName>
    </submittedName>
</protein>
<feature type="binding site" evidence="3">
    <location>
        <position position="256"/>
    </location>
    <ligand>
        <name>dimethylallyl diphosphate</name>
        <dbReference type="ChEBI" id="CHEBI:57623"/>
    </ligand>
</feature>
<keyword evidence="2 4" id="KW-0808">Transferase</keyword>
<feature type="binding site" evidence="3">
    <location>
        <position position="413"/>
    </location>
    <ligand>
        <name>dimethylallyl diphosphate</name>
        <dbReference type="ChEBI" id="CHEBI:57623"/>
    </ligand>
</feature>
<dbReference type="InterPro" id="IPR012148">
    <property type="entry name" value="ABBA_DMATS-like"/>
</dbReference>
<dbReference type="Proteomes" id="UP000326565">
    <property type="component" value="Unassembled WGS sequence"/>
</dbReference>
<gene>
    <name evidence="4" type="ORF">BDV29DRAFT_198165</name>
</gene>
<feature type="binding site" evidence="3">
    <location>
        <position position="343"/>
    </location>
    <ligand>
        <name>dimethylallyl diphosphate</name>
        <dbReference type="ChEBI" id="CHEBI:57623"/>
    </ligand>
</feature>
<dbReference type="CDD" id="cd13929">
    <property type="entry name" value="PT-DMATS_CymD"/>
    <property type="match status" value="1"/>
</dbReference>
<feature type="binding site" evidence="3">
    <location>
        <position position="91"/>
    </location>
    <ligand>
        <name>L-tryptophan</name>
        <dbReference type="ChEBI" id="CHEBI:57912"/>
    </ligand>
</feature>
<dbReference type="PANTHER" id="PTHR40627:SF3">
    <property type="entry name" value="PRENYLTRANSFERASE ASQH2-RELATED"/>
    <property type="match status" value="1"/>
</dbReference>
<feature type="binding site" evidence="3">
    <location>
        <begin position="82"/>
        <end position="83"/>
    </location>
    <ligand>
        <name>L-tryptophan</name>
        <dbReference type="ChEBI" id="CHEBI:57912"/>
    </ligand>
</feature>
<dbReference type="AlphaFoldDB" id="A0A5N5WPB9"/>
<feature type="binding site" evidence="3">
    <location>
        <position position="102"/>
    </location>
    <ligand>
        <name>dimethylallyl diphosphate</name>
        <dbReference type="ChEBI" id="CHEBI:57623"/>
    </ligand>
</feature>
<feature type="binding site" evidence="3">
    <location>
        <position position="409"/>
    </location>
    <ligand>
        <name>dimethylallyl diphosphate</name>
        <dbReference type="ChEBI" id="CHEBI:57623"/>
    </ligand>
</feature>
<evidence type="ECO:0000313" key="5">
    <source>
        <dbReference type="Proteomes" id="UP000326565"/>
    </source>
</evidence>
<feature type="binding site" evidence="3">
    <location>
        <position position="345"/>
    </location>
    <ligand>
        <name>dimethylallyl diphosphate</name>
        <dbReference type="ChEBI" id="CHEBI:57623"/>
    </ligand>
</feature>
<dbReference type="EMBL" id="ML732313">
    <property type="protein sequence ID" value="KAB8070129.1"/>
    <property type="molecule type" value="Genomic_DNA"/>
</dbReference>
<dbReference type="InterPro" id="IPR033964">
    <property type="entry name" value="ABBA"/>
</dbReference>
<evidence type="ECO:0000256" key="2">
    <source>
        <dbReference type="ARBA" id="ARBA00022679"/>
    </source>
</evidence>
<feature type="binding site" evidence="3">
    <location>
        <position position="188"/>
    </location>
    <ligand>
        <name>dimethylallyl diphosphate</name>
        <dbReference type="ChEBI" id="CHEBI:57623"/>
    </ligand>
</feature>
<feature type="binding site" evidence="3">
    <location>
        <position position="192"/>
    </location>
    <ligand>
        <name>L-tryptophan</name>
        <dbReference type="ChEBI" id="CHEBI:57912"/>
    </ligand>
</feature>
<dbReference type="SFLD" id="SFLDG01162">
    <property type="entry name" value="I"/>
    <property type="match status" value="1"/>
</dbReference>
<dbReference type="OrthoDB" id="5392033at2759"/>
<keyword evidence="5" id="KW-1185">Reference proteome</keyword>
<dbReference type="NCBIfam" id="TIGR03429">
    <property type="entry name" value="arom_pren_DMATS"/>
    <property type="match status" value="1"/>
</dbReference>
<feature type="binding site" evidence="3">
    <location>
        <position position="260"/>
    </location>
    <ligand>
        <name>dimethylallyl diphosphate</name>
        <dbReference type="ChEBI" id="CHEBI:57623"/>
    </ligand>
</feature>
<dbReference type="GO" id="GO:0009820">
    <property type="term" value="P:alkaloid metabolic process"/>
    <property type="evidence" value="ECO:0007669"/>
    <property type="project" value="InterPro"/>
</dbReference>
<dbReference type="InterPro" id="IPR017795">
    <property type="entry name" value="ABBA_NscD-like"/>
</dbReference>
<dbReference type="PIRSF" id="PIRSF000509">
    <property type="entry name" value="Trp_DMAT"/>
    <property type="match status" value="1"/>
</dbReference>
<dbReference type="GO" id="GO:0016765">
    <property type="term" value="F:transferase activity, transferring alkyl or aryl (other than methyl) groups"/>
    <property type="evidence" value="ECO:0007669"/>
    <property type="project" value="InterPro"/>
</dbReference>
<comment type="similarity">
    <text evidence="1">Belongs to the tryptophan dimethylallyltransferase family.</text>
</comment>
<accession>A0A5N5WPB9</accession>
<evidence type="ECO:0000256" key="3">
    <source>
        <dbReference type="PIRSR" id="PIRSR000509-1"/>
    </source>
</evidence>
<dbReference type="SFLD" id="SFLDS00036">
    <property type="entry name" value="Aromatic_Prenyltransferase"/>
    <property type="match status" value="1"/>
</dbReference>
<proteinExistence type="inferred from homology"/>